<organism evidence="1 2">
    <name type="scientific">Anaeromicropila populeti</name>
    <dbReference type="NCBI Taxonomy" id="37658"/>
    <lineage>
        <taxon>Bacteria</taxon>
        <taxon>Bacillati</taxon>
        <taxon>Bacillota</taxon>
        <taxon>Clostridia</taxon>
        <taxon>Lachnospirales</taxon>
        <taxon>Lachnospiraceae</taxon>
        <taxon>Anaeromicropila</taxon>
    </lineage>
</organism>
<dbReference type="Proteomes" id="UP000199659">
    <property type="component" value="Unassembled WGS sequence"/>
</dbReference>
<dbReference type="RefSeq" id="WP_092561188.1">
    <property type="nucleotide sequence ID" value="NZ_FOYZ01000009.1"/>
</dbReference>
<dbReference type="STRING" id="37658.SAMN05661086_02454"/>
<dbReference type="EMBL" id="FOYZ01000009">
    <property type="protein sequence ID" value="SFR91154.1"/>
    <property type="molecule type" value="Genomic_DNA"/>
</dbReference>
<protein>
    <submittedName>
        <fullName evidence="1">Uncharacterized protein</fullName>
    </submittedName>
</protein>
<evidence type="ECO:0000313" key="2">
    <source>
        <dbReference type="Proteomes" id="UP000199659"/>
    </source>
</evidence>
<dbReference type="AlphaFoldDB" id="A0A1I6KJ20"/>
<dbReference type="OrthoDB" id="1727081at2"/>
<sequence>MNNNLKHVIKDINNGKNLEENLPLYFNSLFGKYYEQSILNVAMEYYTVLQQQADGLFNGTEEKRTVDFMNGIVNLLFVQCATVDKYQEAALQLEMHRAEVIRKMEVLTAYIDQVLLYEYVLNRLEKKYVEQVPEVNEEIFVQKLVQYIFGTKENFIINERIKETIGQLPVRMARSKYYELLKNSLTLYKGADKSSVKTYLYMLRTSANLYKPEGMEQYFTEIGEMVSKFHQVDYDTLSKEEHKQLSETVIKAADMLKAMMEEYVCLQTLLNDLYVYVLAYPYGDFAENDKTGICRDIIKEAAEYMQGEAVEESESIEEKLVQLEGLQETLLEDIVVLEGILPVIGESYGSLLQGMMLEHQYKSLERVQQLMSTSLFMEFTEEAEETADEAYISEVTNELIEELTLLFKSRPIRFIRAVIANTIDKMPVFFNSADEVTEYIQNSLQLCNDVSEKQAAIEILNEIIEESELY</sequence>
<gene>
    <name evidence="1" type="ORF">SAMN05661086_02454</name>
</gene>
<evidence type="ECO:0000313" key="1">
    <source>
        <dbReference type="EMBL" id="SFR91154.1"/>
    </source>
</evidence>
<proteinExistence type="predicted"/>
<accession>A0A1I6KJ20</accession>
<keyword evidence="2" id="KW-1185">Reference proteome</keyword>
<reference evidence="1 2" key="1">
    <citation type="submission" date="2016-10" db="EMBL/GenBank/DDBJ databases">
        <authorList>
            <person name="de Groot N.N."/>
        </authorList>
    </citation>
    <scope>NUCLEOTIDE SEQUENCE [LARGE SCALE GENOMIC DNA]</scope>
    <source>
        <strain evidence="1 2">743A</strain>
    </source>
</reference>
<name>A0A1I6KJ20_9FIRM</name>